<evidence type="ECO:0000313" key="2">
    <source>
        <dbReference type="Proteomes" id="UP000184050"/>
    </source>
</evidence>
<reference evidence="1 2" key="1">
    <citation type="submission" date="2016-11" db="EMBL/GenBank/DDBJ databases">
        <authorList>
            <person name="Jaros S."/>
            <person name="Januszkiewicz K."/>
            <person name="Wedrychowicz H."/>
        </authorList>
    </citation>
    <scope>NUCLEOTIDE SEQUENCE [LARGE SCALE GENOMIC DNA]</scope>
    <source>
        <strain evidence="1 2">DSM 27063</strain>
    </source>
</reference>
<accession>A0A1M6AAD1</accession>
<dbReference type="AlphaFoldDB" id="A0A1M6AAD1"/>
<organism evidence="1 2">
    <name type="scientific">Tangfeifania diversioriginum</name>
    <dbReference type="NCBI Taxonomy" id="1168035"/>
    <lineage>
        <taxon>Bacteria</taxon>
        <taxon>Pseudomonadati</taxon>
        <taxon>Bacteroidota</taxon>
        <taxon>Bacteroidia</taxon>
        <taxon>Marinilabiliales</taxon>
        <taxon>Prolixibacteraceae</taxon>
        <taxon>Tangfeifania</taxon>
    </lineage>
</organism>
<evidence type="ECO:0000313" key="1">
    <source>
        <dbReference type="EMBL" id="SHI33376.1"/>
    </source>
</evidence>
<dbReference type="Proteomes" id="UP000184050">
    <property type="component" value="Unassembled WGS sequence"/>
</dbReference>
<sequence>MQKQLHSHLSIMQNYTKIALRTNHSETIRLKYFVCAELKTTATGCAKKWGWNTMTA</sequence>
<protein>
    <submittedName>
        <fullName evidence="1">Uncharacterized protein</fullName>
    </submittedName>
</protein>
<keyword evidence="2" id="KW-1185">Reference proteome</keyword>
<gene>
    <name evidence="1" type="ORF">SAMN05444280_101130</name>
</gene>
<name>A0A1M6AAD1_9BACT</name>
<proteinExistence type="predicted"/>
<dbReference type="EMBL" id="FQZE01000001">
    <property type="protein sequence ID" value="SHI33376.1"/>
    <property type="molecule type" value="Genomic_DNA"/>
</dbReference>